<dbReference type="Pfam" id="PF02588">
    <property type="entry name" value="YitT_membrane"/>
    <property type="match status" value="1"/>
</dbReference>
<dbReference type="InterPro" id="IPR051461">
    <property type="entry name" value="UPF0750_membrane"/>
</dbReference>
<evidence type="ECO:0000313" key="8">
    <source>
        <dbReference type="Proteomes" id="UP001221763"/>
    </source>
</evidence>
<evidence type="ECO:0000256" key="5">
    <source>
        <dbReference type="ARBA" id="ARBA00023136"/>
    </source>
</evidence>
<keyword evidence="5 6" id="KW-0472">Membrane</keyword>
<evidence type="ECO:0000313" key="7">
    <source>
        <dbReference type="EMBL" id="MDC9031816.1"/>
    </source>
</evidence>
<comment type="subcellular location">
    <subcellularLocation>
        <location evidence="1">Cell membrane</location>
        <topology evidence="1">Multi-pass membrane protein</topology>
    </subcellularLocation>
</comment>
<feature type="transmembrane region" description="Helical" evidence="6">
    <location>
        <begin position="214"/>
        <end position="233"/>
    </location>
</feature>
<feature type="transmembrane region" description="Helical" evidence="6">
    <location>
        <begin position="101"/>
        <end position="118"/>
    </location>
</feature>
<dbReference type="EMBL" id="JANHJP010000001">
    <property type="protein sequence ID" value="MDC9031816.1"/>
    <property type="molecule type" value="Genomic_DNA"/>
</dbReference>
<accession>A0ABT5L9B7</accession>
<gene>
    <name evidence="7" type="ORF">M8044_000035</name>
</gene>
<keyword evidence="8" id="KW-1185">Reference proteome</keyword>
<evidence type="ECO:0000256" key="1">
    <source>
        <dbReference type="ARBA" id="ARBA00004651"/>
    </source>
</evidence>
<reference evidence="7 8" key="1">
    <citation type="journal article" date="2023" name="Plant">
        <title>Draft Genome Sequence Resource of CBPPT1, a 'Candidatus Phytoplasma trifolii'-Related Strain Associated with Potato Purple Top Disease in the Columbia Basin, U.S.A.</title>
        <authorList>
            <person name="Wei W."/>
            <person name="Shao J."/>
            <person name="Bottner-Parker K.D."/>
            <person name="Zhao Y."/>
        </authorList>
    </citation>
    <scope>NUCLEOTIDE SEQUENCE [LARGE SCALE GENOMIC DNA]</scope>
    <source>
        <strain evidence="7 8">CBPPT1</strain>
    </source>
</reference>
<keyword evidence="2" id="KW-1003">Cell membrane</keyword>
<sequence length="246" mass="28382">MFKNIFKKNKNYNNKYYKWFLLILNDIILAISIFFFIIGPRLNNGGLDGFSSLTTQIIEYIEPSIKGNFNSYFVILHLFYNLITIFLAYKFFGKNFCQKTVFLALFLSGIFFLLDLCIKENDVERILSTLQLNFNENHPKIKRIFSYIISGTLGGFLIGYTLSNIRNLGYNTGGLDICQKILKDIYGINFVLTLLLTDGIIVLCSSFLHAQIGFFLIKLFCSLLSIIIVGFVMEKRDNLIIKKKNK</sequence>
<evidence type="ECO:0000256" key="6">
    <source>
        <dbReference type="SAM" id="Phobius"/>
    </source>
</evidence>
<dbReference type="RefSeq" id="WP_273585054.1">
    <property type="nucleotide sequence ID" value="NZ_JANHJP010000001.1"/>
</dbReference>
<dbReference type="PANTHER" id="PTHR33545">
    <property type="entry name" value="UPF0750 MEMBRANE PROTEIN YITT-RELATED"/>
    <property type="match status" value="1"/>
</dbReference>
<evidence type="ECO:0000256" key="4">
    <source>
        <dbReference type="ARBA" id="ARBA00022989"/>
    </source>
</evidence>
<proteinExistence type="predicted"/>
<feature type="transmembrane region" description="Helical" evidence="6">
    <location>
        <begin position="69"/>
        <end position="89"/>
    </location>
</feature>
<feature type="transmembrane region" description="Helical" evidence="6">
    <location>
        <begin position="20"/>
        <end position="38"/>
    </location>
</feature>
<evidence type="ECO:0000256" key="2">
    <source>
        <dbReference type="ARBA" id="ARBA00022475"/>
    </source>
</evidence>
<name>A0ABT5L9B7_9MOLU</name>
<dbReference type="Proteomes" id="UP001221763">
    <property type="component" value="Unassembled WGS sequence"/>
</dbReference>
<organism evidence="7 8">
    <name type="scientific">Columbia Basin potato purple top phytoplasma</name>
    <dbReference type="NCBI Taxonomy" id="307134"/>
    <lineage>
        <taxon>Bacteria</taxon>
        <taxon>Bacillati</taxon>
        <taxon>Mycoplasmatota</taxon>
        <taxon>Mollicutes</taxon>
        <taxon>Acholeplasmatales</taxon>
        <taxon>Acholeplasmataceae</taxon>
        <taxon>Candidatus Phytoplasma</taxon>
        <taxon>16SrVI (Clover proliferation group)</taxon>
    </lineage>
</organism>
<keyword evidence="4 6" id="KW-1133">Transmembrane helix</keyword>
<feature type="transmembrane region" description="Helical" evidence="6">
    <location>
        <begin position="186"/>
        <end position="208"/>
    </location>
</feature>
<keyword evidence="3 6" id="KW-0812">Transmembrane</keyword>
<evidence type="ECO:0000256" key="3">
    <source>
        <dbReference type="ARBA" id="ARBA00022692"/>
    </source>
</evidence>
<dbReference type="PANTHER" id="PTHR33545:SF5">
    <property type="entry name" value="UPF0750 MEMBRANE PROTEIN YITT"/>
    <property type="match status" value="1"/>
</dbReference>
<feature type="transmembrane region" description="Helical" evidence="6">
    <location>
        <begin position="144"/>
        <end position="165"/>
    </location>
</feature>
<dbReference type="InterPro" id="IPR003740">
    <property type="entry name" value="YitT"/>
</dbReference>
<protein>
    <submittedName>
        <fullName evidence="7">YitT family protein</fullName>
    </submittedName>
</protein>
<comment type="caution">
    <text evidence="7">The sequence shown here is derived from an EMBL/GenBank/DDBJ whole genome shotgun (WGS) entry which is preliminary data.</text>
</comment>